<dbReference type="InterPro" id="IPR001482">
    <property type="entry name" value="T2SS/T4SS_dom"/>
</dbReference>
<evidence type="ECO:0000259" key="7">
    <source>
        <dbReference type="Pfam" id="PF00437"/>
    </source>
</evidence>
<comment type="caution">
    <text evidence="9">The sequence shown here is derived from an EMBL/GenBank/DDBJ whole genome shotgun (WGS) entry which is preliminary data.</text>
</comment>
<proteinExistence type="inferred from homology"/>
<dbReference type="Gene3D" id="3.30.450.90">
    <property type="match status" value="1"/>
</dbReference>
<keyword evidence="5" id="KW-0067">ATP-binding</keyword>
<dbReference type="CDD" id="cd01129">
    <property type="entry name" value="PulE-GspE-like"/>
    <property type="match status" value="1"/>
</dbReference>
<keyword evidence="10" id="KW-1185">Reference proteome</keyword>
<evidence type="ECO:0000256" key="3">
    <source>
        <dbReference type="ARBA" id="ARBA00022490"/>
    </source>
</evidence>
<dbReference type="InterPro" id="IPR007831">
    <property type="entry name" value="T2SS_GspE_N"/>
</dbReference>
<organism evidence="9 10">
    <name type="scientific">Geothrix limicola</name>
    <dbReference type="NCBI Taxonomy" id="2927978"/>
    <lineage>
        <taxon>Bacteria</taxon>
        <taxon>Pseudomonadati</taxon>
        <taxon>Acidobacteriota</taxon>
        <taxon>Holophagae</taxon>
        <taxon>Holophagales</taxon>
        <taxon>Holophagaceae</taxon>
        <taxon>Geothrix</taxon>
    </lineage>
</organism>
<evidence type="ECO:0000256" key="6">
    <source>
        <dbReference type="SAM" id="MobiDB-lite"/>
    </source>
</evidence>
<evidence type="ECO:0000256" key="1">
    <source>
        <dbReference type="ARBA" id="ARBA00004496"/>
    </source>
</evidence>
<comment type="subcellular location">
    <subcellularLocation>
        <location evidence="1">Cytoplasm</location>
    </subcellularLocation>
</comment>
<protein>
    <submittedName>
        <fullName evidence="9">Type IV-A pilus assembly ATPase PilB</fullName>
    </submittedName>
</protein>
<accession>A0ABQ5QAW8</accession>
<dbReference type="RefSeq" id="WP_285568717.1">
    <property type="nucleotide sequence ID" value="NZ_BSDE01000001.1"/>
</dbReference>
<dbReference type="Gene3D" id="3.40.50.300">
    <property type="entry name" value="P-loop containing nucleotide triphosphate hydrolases"/>
    <property type="match status" value="1"/>
</dbReference>
<keyword evidence="4" id="KW-0547">Nucleotide-binding</keyword>
<evidence type="ECO:0000256" key="2">
    <source>
        <dbReference type="ARBA" id="ARBA00006611"/>
    </source>
</evidence>
<feature type="region of interest" description="Disordered" evidence="6">
    <location>
        <begin position="153"/>
        <end position="178"/>
    </location>
</feature>
<dbReference type="SUPFAM" id="SSF52540">
    <property type="entry name" value="P-loop containing nucleoside triphosphate hydrolases"/>
    <property type="match status" value="1"/>
</dbReference>
<dbReference type="Pfam" id="PF05157">
    <property type="entry name" value="MshEN"/>
    <property type="match status" value="1"/>
</dbReference>
<sequence>MVSKLGEMLVKAQLITDAQLDEVIKIQRREGGKLGSIVARAGFCSDQDIVSFLGMQYGVPAADLEQWPPIDPAVIALIPKDLAQRHKVLPLQRTGNVLTLAMSDPTDIFAMDDVRFHTGYNVDPVVSSEMGLARAVEKYYGGASAVRLADGTRAAGSQGSGPAASGPTTTSGGTSTFSDEDEHIDLAELEQELDADAEFDAADEDEDSVNVGSLKRGSEDAPVVKLVNMVLIDAIKRGASDIHIEPYEKNYRIRFRIDGILMEVMRPNLKLKDPLTSRVKILAKLNIAERRLPQDGRIKLRVNMGGKQKVIDYRVSILPTLFGEKIVLRLLDSDKLMLDLTKLGFEPESLERWDRQISKPYGMVLVTGPTGSGKTNTLYSSIAKLNTVDTNIMTAEDPVEFNFPGINQVQMKEQIGLNFAAALRSFLRQDPNIILVGEIRDFETAEIAIKASLTGHLVLSTLHTNDAPSTINRLMNMGVEPFLVATSVNIICAQRLVRRLCNNCKVVDSHHQPEEALYKVGFTPEEVQRGITFYKPVGCDTCNKRGYKGRVGLYEVLEMSETLKDMILTGASAIEIREQGQKEGMITLRRSGCRKVLDGVTTIEEIIRETVL</sequence>
<dbReference type="PANTHER" id="PTHR30258:SF1">
    <property type="entry name" value="PROTEIN TRANSPORT PROTEIN HOFB HOMOLOG"/>
    <property type="match status" value="1"/>
</dbReference>
<evidence type="ECO:0000313" key="10">
    <source>
        <dbReference type="Proteomes" id="UP001165069"/>
    </source>
</evidence>
<dbReference type="EMBL" id="BSDE01000001">
    <property type="protein sequence ID" value="GLH71533.1"/>
    <property type="molecule type" value="Genomic_DNA"/>
</dbReference>
<reference evidence="9 10" key="1">
    <citation type="journal article" date="2023" name="Antonie Van Leeuwenhoek">
        <title>Mesoterricola silvestris gen. nov., sp. nov., Mesoterricola sediminis sp. nov., Geothrix oryzae sp. nov., Geothrix edaphica sp. nov., Geothrix rubra sp. nov., and Geothrix limicola sp. nov., six novel members of Acidobacteriota isolated from soils.</title>
        <authorList>
            <person name="Itoh H."/>
            <person name="Sugisawa Y."/>
            <person name="Mise K."/>
            <person name="Xu Z."/>
            <person name="Kuniyasu M."/>
            <person name="Ushijima N."/>
            <person name="Kawano K."/>
            <person name="Kobayashi E."/>
            <person name="Shiratori Y."/>
            <person name="Masuda Y."/>
            <person name="Senoo K."/>
        </authorList>
    </citation>
    <scope>NUCLEOTIDE SEQUENCE [LARGE SCALE GENOMIC DNA]</scope>
    <source>
        <strain evidence="9 10">Red804</strain>
    </source>
</reference>
<dbReference type="NCBIfam" id="TIGR02538">
    <property type="entry name" value="type_IV_pilB"/>
    <property type="match status" value="1"/>
</dbReference>
<evidence type="ECO:0000256" key="5">
    <source>
        <dbReference type="ARBA" id="ARBA00022840"/>
    </source>
</evidence>
<gene>
    <name evidence="9" type="primary">pilB</name>
    <name evidence="9" type="ORF">GETHLI_00350</name>
</gene>
<dbReference type="Gene3D" id="3.30.300.160">
    <property type="entry name" value="Type II secretion system, protein E, N-terminal domain"/>
    <property type="match status" value="1"/>
</dbReference>
<dbReference type="InterPro" id="IPR037257">
    <property type="entry name" value="T2SS_E_N_sf"/>
</dbReference>
<feature type="compositionally biased region" description="Low complexity" evidence="6">
    <location>
        <begin position="154"/>
        <end position="177"/>
    </location>
</feature>
<dbReference type="PANTHER" id="PTHR30258">
    <property type="entry name" value="TYPE II SECRETION SYSTEM PROTEIN GSPE-RELATED"/>
    <property type="match status" value="1"/>
</dbReference>
<dbReference type="InterPro" id="IPR027417">
    <property type="entry name" value="P-loop_NTPase"/>
</dbReference>
<dbReference type="SUPFAM" id="SSF160246">
    <property type="entry name" value="EspE N-terminal domain-like"/>
    <property type="match status" value="1"/>
</dbReference>
<dbReference type="InterPro" id="IPR013374">
    <property type="entry name" value="ATPase_typ4_pilus-assembl_PilB"/>
</dbReference>
<dbReference type="Proteomes" id="UP001165069">
    <property type="component" value="Unassembled WGS sequence"/>
</dbReference>
<feature type="domain" description="Type II secretion system protein GspE N-terminal" evidence="8">
    <location>
        <begin position="57"/>
        <end position="144"/>
    </location>
</feature>
<evidence type="ECO:0000259" key="8">
    <source>
        <dbReference type="Pfam" id="PF05157"/>
    </source>
</evidence>
<comment type="similarity">
    <text evidence="2">Belongs to the GSP E family.</text>
</comment>
<name>A0ABQ5QAW8_9BACT</name>
<evidence type="ECO:0000256" key="4">
    <source>
        <dbReference type="ARBA" id="ARBA00022741"/>
    </source>
</evidence>
<keyword evidence="3" id="KW-0963">Cytoplasm</keyword>
<dbReference type="Pfam" id="PF00437">
    <property type="entry name" value="T2SSE"/>
    <property type="match status" value="1"/>
</dbReference>
<feature type="domain" description="Bacterial type II secretion system protein E" evidence="7">
    <location>
        <begin position="219"/>
        <end position="608"/>
    </location>
</feature>
<evidence type="ECO:0000313" key="9">
    <source>
        <dbReference type="EMBL" id="GLH71533.1"/>
    </source>
</evidence>